<organism evidence="1 2">
    <name type="scientific">Trapa incisa</name>
    <dbReference type="NCBI Taxonomy" id="236973"/>
    <lineage>
        <taxon>Eukaryota</taxon>
        <taxon>Viridiplantae</taxon>
        <taxon>Streptophyta</taxon>
        <taxon>Embryophyta</taxon>
        <taxon>Tracheophyta</taxon>
        <taxon>Spermatophyta</taxon>
        <taxon>Magnoliopsida</taxon>
        <taxon>eudicotyledons</taxon>
        <taxon>Gunneridae</taxon>
        <taxon>Pentapetalae</taxon>
        <taxon>rosids</taxon>
        <taxon>malvids</taxon>
        <taxon>Myrtales</taxon>
        <taxon>Lythraceae</taxon>
        <taxon>Trapa</taxon>
    </lineage>
</organism>
<dbReference type="Proteomes" id="UP001345219">
    <property type="component" value="Chromosome 17"/>
</dbReference>
<comment type="caution">
    <text evidence="1">The sequence shown here is derived from an EMBL/GenBank/DDBJ whole genome shotgun (WGS) entry which is preliminary data.</text>
</comment>
<gene>
    <name evidence="1" type="ORF">SAY87_023242</name>
</gene>
<protein>
    <submittedName>
        <fullName evidence="1">Uncharacterized protein</fullName>
    </submittedName>
</protein>
<proteinExistence type="predicted"/>
<accession>A0AAN7Q5I8</accession>
<evidence type="ECO:0000313" key="1">
    <source>
        <dbReference type="EMBL" id="KAK4760111.1"/>
    </source>
</evidence>
<dbReference type="EMBL" id="JAXIOK010000011">
    <property type="protein sequence ID" value="KAK4760111.1"/>
    <property type="molecule type" value="Genomic_DNA"/>
</dbReference>
<evidence type="ECO:0000313" key="2">
    <source>
        <dbReference type="Proteomes" id="UP001345219"/>
    </source>
</evidence>
<sequence>MKEVTRRNSTYCIPLQFVHINVQKVVQTYCGPYPDKGNKVETSSIKSLMAYVEKNTSCRRRHTMLLQFMHLRFSGSLRRLRMALSIFSSSFILRAISYLQPTINRKVLTMILP</sequence>
<reference evidence="1 2" key="1">
    <citation type="journal article" date="2023" name="Hortic Res">
        <title>Pangenome of water caltrop reveals structural variations and asymmetric subgenome divergence after allopolyploidization.</title>
        <authorList>
            <person name="Zhang X."/>
            <person name="Chen Y."/>
            <person name="Wang L."/>
            <person name="Yuan Y."/>
            <person name="Fang M."/>
            <person name="Shi L."/>
            <person name="Lu R."/>
            <person name="Comes H.P."/>
            <person name="Ma Y."/>
            <person name="Chen Y."/>
            <person name="Huang G."/>
            <person name="Zhou Y."/>
            <person name="Zheng Z."/>
            <person name="Qiu Y."/>
        </authorList>
    </citation>
    <scope>NUCLEOTIDE SEQUENCE [LARGE SCALE GENOMIC DNA]</scope>
    <source>
        <tissue evidence="1">Roots</tissue>
    </source>
</reference>
<keyword evidence="2" id="KW-1185">Reference proteome</keyword>
<name>A0AAN7Q5I8_9MYRT</name>
<dbReference type="AlphaFoldDB" id="A0AAN7Q5I8"/>